<protein>
    <recommendedName>
        <fullName evidence="4">DUF2065 domain-containing protein</fullName>
    </recommendedName>
</protein>
<keyword evidence="3" id="KW-1185">Reference proteome</keyword>
<comment type="caution">
    <text evidence="2">The sequence shown here is derived from an EMBL/GenBank/DDBJ whole genome shotgun (WGS) entry which is preliminary data.</text>
</comment>
<dbReference type="InterPro" id="IPR019201">
    <property type="entry name" value="DUF2065"/>
</dbReference>
<sequence length="66" mass="7257">MNETFWAALCLMLVFEGVLPFAAPHRWRAMMLQAAQLTDAQLRGVGLAAMLLGMGLLLWLHSTLAS</sequence>
<dbReference type="STRING" id="197479.BFW38_01590"/>
<evidence type="ECO:0000313" key="3">
    <source>
        <dbReference type="Proteomes" id="UP000094291"/>
    </source>
</evidence>
<reference evidence="2 3" key="1">
    <citation type="submission" date="2016-08" db="EMBL/GenBank/DDBJ databases">
        <authorList>
            <person name="Seilhamer J.J."/>
        </authorList>
    </citation>
    <scope>NUCLEOTIDE SEQUENCE [LARGE SCALE GENOMIC DNA]</scope>
    <source>
        <strain evidence="2 3">PH27A</strain>
    </source>
</reference>
<accession>A0A1E2V620</accession>
<evidence type="ECO:0000256" key="1">
    <source>
        <dbReference type="SAM" id="Phobius"/>
    </source>
</evidence>
<dbReference type="OrthoDB" id="9182237at2"/>
<organism evidence="2 3">
    <name type="scientific">Terasakiispira papahanaumokuakeensis</name>
    <dbReference type="NCBI Taxonomy" id="197479"/>
    <lineage>
        <taxon>Bacteria</taxon>
        <taxon>Pseudomonadati</taxon>
        <taxon>Pseudomonadota</taxon>
        <taxon>Gammaproteobacteria</taxon>
        <taxon>Oceanospirillales</taxon>
        <taxon>Terasakiispira</taxon>
    </lineage>
</organism>
<proteinExistence type="predicted"/>
<keyword evidence="1" id="KW-0812">Transmembrane</keyword>
<dbReference type="PANTHER" id="PTHR38602">
    <property type="entry name" value="INNER MEMBRANE PROTEIN-RELATED"/>
    <property type="match status" value="1"/>
</dbReference>
<evidence type="ECO:0008006" key="4">
    <source>
        <dbReference type="Google" id="ProtNLM"/>
    </source>
</evidence>
<dbReference type="Proteomes" id="UP000094291">
    <property type="component" value="Unassembled WGS sequence"/>
</dbReference>
<keyword evidence="1" id="KW-0472">Membrane</keyword>
<name>A0A1E2V620_9GAMM</name>
<feature type="transmembrane region" description="Helical" evidence="1">
    <location>
        <begin position="44"/>
        <end position="60"/>
    </location>
</feature>
<dbReference type="RefSeq" id="WP_068996812.1">
    <property type="nucleotide sequence ID" value="NZ_MDTQ01000001.1"/>
</dbReference>
<dbReference type="EMBL" id="MDTQ01000001">
    <property type="protein sequence ID" value="ODC02427.1"/>
    <property type="molecule type" value="Genomic_DNA"/>
</dbReference>
<keyword evidence="1" id="KW-1133">Transmembrane helix</keyword>
<gene>
    <name evidence="2" type="ORF">BFW38_01590</name>
</gene>
<dbReference type="Pfam" id="PF09838">
    <property type="entry name" value="DUF2065"/>
    <property type="match status" value="1"/>
</dbReference>
<evidence type="ECO:0000313" key="2">
    <source>
        <dbReference type="EMBL" id="ODC02427.1"/>
    </source>
</evidence>
<dbReference type="PANTHER" id="PTHR38602:SF1">
    <property type="entry name" value="INNER MEMBRANE PROTEIN"/>
    <property type="match status" value="1"/>
</dbReference>
<dbReference type="AlphaFoldDB" id="A0A1E2V620"/>